<accession>A0A0W8CNQ7</accession>
<organism evidence="2 3">
    <name type="scientific">Phytophthora nicotianae</name>
    <name type="common">Potato buckeye rot agent</name>
    <name type="synonym">Phytophthora parasitica</name>
    <dbReference type="NCBI Taxonomy" id="4792"/>
    <lineage>
        <taxon>Eukaryota</taxon>
        <taxon>Sar</taxon>
        <taxon>Stramenopiles</taxon>
        <taxon>Oomycota</taxon>
        <taxon>Peronosporomycetes</taxon>
        <taxon>Peronosporales</taxon>
        <taxon>Peronosporaceae</taxon>
        <taxon>Phytophthora</taxon>
    </lineage>
</organism>
<dbReference type="InterPro" id="IPR031872">
    <property type="entry name" value="NDC10_II"/>
</dbReference>
<keyword evidence="2" id="KW-0647">Proteasome</keyword>
<dbReference type="EMBL" id="LNFP01001532">
    <property type="protein sequence ID" value="KUF85863.1"/>
    <property type="molecule type" value="Genomic_DNA"/>
</dbReference>
<gene>
    <name evidence="2" type="ORF">AM588_10001010</name>
</gene>
<dbReference type="Proteomes" id="UP000054636">
    <property type="component" value="Unassembled WGS sequence"/>
</dbReference>
<reference evidence="2 3" key="1">
    <citation type="submission" date="2015-11" db="EMBL/GenBank/DDBJ databases">
        <title>Genomes and virulence difference between two physiological races of Phytophthora nicotianae.</title>
        <authorList>
            <person name="Liu H."/>
            <person name="Ma X."/>
            <person name="Yu H."/>
            <person name="Fang D."/>
            <person name="Li Y."/>
            <person name="Wang X."/>
            <person name="Wang W."/>
            <person name="Dong Y."/>
            <person name="Xiao B."/>
        </authorList>
    </citation>
    <scope>NUCLEOTIDE SEQUENCE [LARGE SCALE GENOMIC DNA]</scope>
    <source>
        <strain evidence="3">race 1</strain>
    </source>
</reference>
<comment type="caution">
    <text evidence="2">The sequence shown here is derived from an EMBL/GenBank/DDBJ whole genome shotgun (WGS) entry which is preliminary data.</text>
</comment>
<dbReference type="GO" id="GO:0000502">
    <property type="term" value="C:proteasome complex"/>
    <property type="evidence" value="ECO:0007669"/>
    <property type="project" value="UniProtKB-KW"/>
</dbReference>
<sequence length="127" mass="14666">MFSQKLDGEGYQTCTALVLLIQHGKTNTFGKMQHVGYMRNKDVRICPVGAAAFYFFHLFHVDREPFPSFAKSQDWYDLKFLRGRQRTKAITYDTHKKSYEPCSSIWVYHLTKNAYQSSAGSAAARVR</sequence>
<name>A0A0W8CNQ7_PHYNI</name>
<evidence type="ECO:0000259" key="1">
    <source>
        <dbReference type="Pfam" id="PF16787"/>
    </source>
</evidence>
<evidence type="ECO:0000313" key="2">
    <source>
        <dbReference type="EMBL" id="KUF85863.1"/>
    </source>
</evidence>
<feature type="domain" description="Ndc10" evidence="1">
    <location>
        <begin position="3"/>
        <end position="116"/>
    </location>
</feature>
<dbReference type="Gene3D" id="1.10.443.20">
    <property type="entry name" value="Centromere DNA-binding protein complex CBF3 subunit, domain 2"/>
    <property type="match status" value="1"/>
</dbReference>
<protein>
    <submittedName>
        <fullName evidence="2">26S proteasome non-ATPase regulatory subunit 12</fullName>
    </submittedName>
</protein>
<dbReference type="GO" id="GO:0003677">
    <property type="term" value="F:DNA binding"/>
    <property type="evidence" value="ECO:0007669"/>
    <property type="project" value="InterPro"/>
</dbReference>
<dbReference type="Pfam" id="PF16787">
    <property type="entry name" value="NDC10_II"/>
    <property type="match status" value="1"/>
</dbReference>
<dbReference type="InterPro" id="IPR038279">
    <property type="entry name" value="Ndc10_dom2_sf"/>
</dbReference>
<proteinExistence type="predicted"/>
<dbReference type="AlphaFoldDB" id="A0A0W8CNQ7"/>
<evidence type="ECO:0000313" key="3">
    <source>
        <dbReference type="Proteomes" id="UP000054636"/>
    </source>
</evidence>